<keyword evidence="2" id="KW-1185">Reference proteome</keyword>
<dbReference type="RefSeq" id="WP_047810880.1">
    <property type="nucleotide sequence ID" value="NZ_LDZY01000010.1"/>
</dbReference>
<dbReference type="STRING" id="476652.DEAC_c30700"/>
<dbReference type="InterPro" id="IPR029062">
    <property type="entry name" value="Class_I_gatase-like"/>
</dbReference>
<protein>
    <submittedName>
        <fullName evidence="1">Putative glutamine amidotransferasec</fullName>
        <ecNumber evidence="1">2.4.2.-</ecNumber>
    </submittedName>
</protein>
<dbReference type="PANTHER" id="PTHR43235">
    <property type="entry name" value="GLUTAMINE AMIDOTRANSFERASE PB2B2.05-RELATED"/>
    <property type="match status" value="1"/>
</dbReference>
<dbReference type="Proteomes" id="UP000036356">
    <property type="component" value="Unassembled WGS sequence"/>
</dbReference>
<sequence>MGRQRPVIGITAAHYSEELKTFPRAFYVDSIRNAGGTPIILPPVRNSEESREVLDLIDGLLLTGGGDISPTYLKEDPQRGIEACFPERDFSELLLAKGAMQLDLPLLGICRGIQVLAVAAGGKIYQDIPSQYPEAIEHKQTAPRQYTWHSIEVKQTSLLFTLLKETGIDVNSLHHQAVHEIPSGFQINAQAVDGIIEGIEKTAAKFCLGVQWHPESMLETEKHSRALFSGFIEACIEK</sequence>
<dbReference type="Gene3D" id="3.40.50.880">
    <property type="match status" value="1"/>
</dbReference>
<dbReference type="GO" id="GO:0005829">
    <property type="term" value="C:cytosol"/>
    <property type="evidence" value="ECO:0007669"/>
    <property type="project" value="TreeGrafter"/>
</dbReference>
<dbReference type="Pfam" id="PF07722">
    <property type="entry name" value="Peptidase_C26"/>
    <property type="match status" value="1"/>
</dbReference>
<dbReference type="InterPro" id="IPR044668">
    <property type="entry name" value="PuuD-like"/>
</dbReference>
<organism evidence="1 2">
    <name type="scientific">Desulfosporosinus acididurans</name>
    <dbReference type="NCBI Taxonomy" id="476652"/>
    <lineage>
        <taxon>Bacteria</taxon>
        <taxon>Bacillati</taxon>
        <taxon>Bacillota</taxon>
        <taxon>Clostridia</taxon>
        <taxon>Eubacteriales</taxon>
        <taxon>Desulfitobacteriaceae</taxon>
        <taxon>Desulfosporosinus</taxon>
    </lineage>
</organism>
<dbReference type="EC" id="2.4.2.-" evidence="1"/>
<dbReference type="FunFam" id="3.40.50.880:FF:000030">
    <property type="entry name" value="Gamma-glutamyl-gamma-aminobutyrate hydrolase PuuD"/>
    <property type="match status" value="1"/>
</dbReference>
<dbReference type="AlphaFoldDB" id="A0A0J1FQ65"/>
<accession>A0A0J1FQ65</accession>
<dbReference type="InterPro" id="IPR011697">
    <property type="entry name" value="Peptidase_C26"/>
</dbReference>
<dbReference type="PANTHER" id="PTHR43235:SF1">
    <property type="entry name" value="GLUTAMINE AMIDOTRANSFERASE PB2B2.05-RELATED"/>
    <property type="match status" value="1"/>
</dbReference>
<keyword evidence="1" id="KW-0328">Glycosyltransferase</keyword>
<dbReference type="GO" id="GO:0016757">
    <property type="term" value="F:glycosyltransferase activity"/>
    <property type="evidence" value="ECO:0007669"/>
    <property type="project" value="UniProtKB-KW"/>
</dbReference>
<dbReference type="GO" id="GO:0006598">
    <property type="term" value="P:polyamine catabolic process"/>
    <property type="evidence" value="ECO:0007669"/>
    <property type="project" value="TreeGrafter"/>
</dbReference>
<proteinExistence type="predicted"/>
<gene>
    <name evidence="1" type="ORF">DEAC_c30700</name>
</gene>
<dbReference type="SUPFAM" id="SSF52317">
    <property type="entry name" value="Class I glutamine amidotransferase-like"/>
    <property type="match status" value="1"/>
</dbReference>
<dbReference type="GO" id="GO:0033969">
    <property type="term" value="F:gamma-glutamyl-gamma-aminobutyrate hydrolase activity"/>
    <property type="evidence" value="ECO:0007669"/>
    <property type="project" value="TreeGrafter"/>
</dbReference>
<evidence type="ECO:0000313" key="1">
    <source>
        <dbReference type="EMBL" id="KLU65103.1"/>
    </source>
</evidence>
<evidence type="ECO:0000313" key="2">
    <source>
        <dbReference type="Proteomes" id="UP000036356"/>
    </source>
</evidence>
<dbReference type="PROSITE" id="PS51273">
    <property type="entry name" value="GATASE_TYPE_1"/>
    <property type="match status" value="1"/>
</dbReference>
<keyword evidence="1" id="KW-0808">Transferase</keyword>
<dbReference type="PATRIC" id="fig|476652.3.peg.3228"/>
<reference evidence="1 2" key="1">
    <citation type="submission" date="2015-06" db="EMBL/GenBank/DDBJ databases">
        <title>Draft genome of the moderately acidophilic sulfate reducer Candidatus Desulfosporosinus acididurans strain M1.</title>
        <authorList>
            <person name="Poehlein A."/>
            <person name="Petzsch P."/>
            <person name="Johnson B.D."/>
            <person name="Schloemann M."/>
            <person name="Daniel R."/>
            <person name="Muehling M."/>
        </authorList>
    </citation>
    <scope>NUCLEOTIDE SEQUENCE [LARGE SCALE GENOMIC DNA]</scope>
    <source>
        <strain evidence="1 2">M1</strain>
    </source>
</reference>
<keyword evidence="1" id="KW-0315">Glutamine amidotransferase</keyword>
<name>A0A0J1FQ65_9FIRM</name>
<comment type="caution">
    <text evidence="1">The sequence shown here is derived from an EMBL/GenBank/DDBJ whole genome shotgun (WGS) entry which is preliminary data.</text>
</comment>
<dbReference type="CDD" id="cd01745">
    <property type="entry name" value="GATase1_2"/>
    <property type="match status" value="1"/>
</dbReference>
<dbReference type="EMBL" id="LDZY01000010">
    <property type="protein sequence ID" value="KLU65103.1"/>
    <property type="molecule type" value="Genomic_DNA"/>
</dbReference>